<sequence>MPADITASEATSVLCQVARFLKHRSAKERLDKGEQILRDGLIEFNSPPAVSNDEVRSALEYTYEEYFLHNYIPFTAVKAQAWLDRVETWRSDVGRASNNAIFEEGRRRHAAARAKKTSAYESGTKTSKNPSAPAMSSFIDEQEMTTMHYRNGASVTIEKESSDLRCERKDDSEKLLTKQALVPQQGDAAGGGRGRAIHENVDKFDAHREDLDMHHTRSWPAIGKTFIGINTEGSTARTRDPTTSDNGDEGDPLKDIANVFEEAAVEIAQRQGVSIIF</sequence>
<dbReference type="GeneID" id="19208981"/>
<comment type="caution">
    <text evidence="2">The sequence shown here is derived from an EMBL/GenBank/DDBJ whole genome shotgun (WGS) entry which is preliminary data.</text>
</comment>
<feature type="region of interest" description="Disordered" evidence="1">
    <location>
        <begin position="113"/>
        <end position="134"/>
    </location>
</feature>
<evidence type="ECO:0000256" key="1">
    <source>
        <dbReference type="SAM" id="MobiDB-lite"/>
    </source>
</evidence>
<keyword evidence="3" id="KW-1185">Reference proteome</keyword>
<proteinExistence type="predicted"/>
<dbReference type="EMBL" id="JH711576">
    <property type="protein sequence ID" value="EIW83484.1"/>
    <property type="molecule type" value="Genomic_DNA"/>
</dbReference>
<dbReference type="AlphaFoldDB" id="A0A5M3MXI3"/>
<feature type="region of interest" description="Disordered" evidence="1">
    <location>
        <begin position="230"/>
        <end position="253"/>
    </location>
</feature>
<accession>A0A5M3MXI3</accession>
<organism evidence="2 3">
    <name type="scientific">Coniophora puteana (strain RWD-64-598)</name>
    <name type="common">Brown rot fungus</name>
    <dbReference type="NCBI Taxonomy" id="741705"/>
    <lineage>
        <taxon>Eukaryota</taxon>
        <taxon>Fungi</taxon>
        <taxon>Dikarya</taxon>
        <taxon>Basidiomycota</taxon>
        <taxon>Agaricomycotina</taxon>
        <taxon>Agaricomycetes</taxon>
        <taxon>Agaricomycetidae</taxon>
        <taxon>Boletales</taxon>
        <taxon>Coniophorineae</taxon>
        <taxon>Coniophoraceae</taxon>
        <taxon>Coniophora</taxon>
    </lineage>
</organism>
<name>A0A5M3MXI3_CONPW</name>
<feature type="compositionally biased region" description="Polar residues" evidence="1">
    <location>
        <begin position="119"/>
        <end position="130"/>
    </location>
</feature>
<dbReference type="Proteomes" id="UP000053558">
    <property type="component" value="Unassembled WGS sequence"/>
</dbReference>
<evidence type="ECO:0000313" key="2">
    <source>
        <dbReference type="EMBL" id="EIW83484.1"/>
    </source>
</evidence>
<protein>
    <submittedName>
        <fullName evidence="2">Uncharacterized protein</fullName>
    </submittedName>
</protein>
<dbReference type="RefSeq" id="XP_007766481.1">
    <property type="nucleotide sequence ID" value="XM_007768291.1"/>
</dbReference>
<gene>
    <name evidence="2" type="ORF">CONPUDRAFT_72027</name>
</gene>
<dbReference type="KEGG" id="cput:CONPUDRAFT_72027"/>
<reference evidence="3" key="1">
    <citation type="journal article" date="2012" name="Science">
        <title>The Paleozoic origin of enzymatic lignin decomposition reconstructed from 31 fungal genomes.</title>
        <authorList>
            <person name="Floudas D."/>
            <person name="Binder M."/>
            <person name="Riley R."/>
            <person name="Barry K."/>
            <person name="Blanchette R.A."/>
            <person name="Henrissat B."/>
            <person name="Martinez A.T."/>
            <person name="Otillar R."/>
            <person name="Spatafora J.W."/>
            <person name="Yadav J.S."/>
            <person name="Aerts A."/>
            <person name="Benoit I."/>
            <person name="Boyd A."/>
            <person name="Carlson A."/>
            <person name="Copeland A."/>
            <person name="Coutinho P.M."/>
            <person name="de Vries R.P."/>
            <person name="Ferreira P."/>
            <person name="Findley K."/>
            <person name="Foster B."/>
            <person name="Gaskell J."/>
            <person name="Glotzer D."/>
            <person name="Gorecki P."/>
            <person name="Heitman J."/>
            <person name="Hesse C."/>
            <person name="Hori C."/>
            <person name="Igarashi K."/>
            <person name="Jurgens J.A."/>
            <person name="Kallen N."/>
            <person name="Kersten P."/>
            <person name="Kohler A."/>
            <person name="Kuees U."/>
            <person name="Kumar T.K.A."/>
            <person name="Kuo A."/>
            <person name="LaButti K."/>
            <person name="Larrondo L.F."/>
            <person name="Lindquist E."/>
            <person name="Ling A."/>
            <person name="Lombard V."/>
            <person name="Lucas S."/>
            <person name="Lundell T."/>
            <person name="Martin R."/>
            <person name="McLaughlin D.J."/>
            <person name="Morgenstern I."/>
            <person name="Morin E."/>
            <person name="Murat C."/>
            <person name="Nagy L.G."/>
            <person name="Nolan M."/>
            <person name="Ohm R.A."/>
            <person name="Patyshakuliyeva A."/>
            <person name="Rokas A."/>
            <person name="Ruiz-Duenas F.J."/>
            <person name="Sabat G."/>
            <person name="Salamov A."/>
            <person name="Samejima M."/>
            <person name="Schmutz J."/>
            <person name="Slot J.C."/>
            <person name="St John F."/>
            <person name="Stenlid J."/>
            <person name="Sun H."/>
            <person name="Sun S."/>
            <person name="Syed K."/>
            <person name="Tsang A."/>
            <person name="Wiebenga A."/>
            <person name="Young D."/>
            <person name="Pisabarro A."/>
            <person name="Eastwood D.C."/>
            <person name="Martin F."/>
            <person name="Cullen D."/>
            <person name="Grigoriev I.V."/>
            <person name="Hibbett D.S."/>
        </authorList>
    </citation>
    <scope>NUCLEOTIDE SEQUENCE [LARGE SCALE GENOMIC DNA]</scope>
    <source>
        <strain evidence="3">RWD-64-598 SS2</strain>
    </source>
</reference>
<evidence type="ECO:0000313" key="3">
    <source>
        <dbReference type="Proteomes" id="UP000053558"/>
    </source>
</evidence>